<evidence type="ECO:0000313" key="1">
    <source>
        <dbReference type="EMBL" id="GFT02386.1"/>
    </source>
</evidence>
<sequence length="143" mass="16195">MRNECHQLAGDARHRHALPFPYTFVSHVSNVGGSSAYPVWVEYKGRQFQGRFSSIIFCSQTQWIAFHHAFVGPCGPSAFGQDDTWTNMVSRLVCFIMYQEPKTIAFVSFSSPPGSKAVMVQLRRSMRPRVNRFDPDAVSGENF</sequence>
<keyword evidence="2" id="KW-1185">Reference proteome</keyword>
<organism evidence="1 2">
    <name type="scientific">Nephila pilipes</name>
    <name type="common">Giant wood spider</name>
    <name type="synonym">Nephila maculata</name>
    <dbReference type="NCBI Taxonomy" id="299642"/>
    <lineage>
        <taxon>Eukaryota</taxon>
        <taxon>Metazoa</taxon>
        <taxon>Ecdysozoa</taxon>
        <taxon>Arthropoda</taxon>
        <taxon>Chelicerata</taxon>
        <taxon>Arachnida</taxon>
        <taxon>Araneae</taxon>
        <taxon>Araneomorphae</taxon>
        <taxon>Entelegynae</taxon>
        <taxon>Araneoidea</taxon>
        <taxon>Nephilidae</taxon>
        <taxon>Nephila</taxon>
    </lineage>
</organism>
<evidence type="ECO:0000313" key="2">
    <source>
        <dbReference type="Proteomes" id="UP000887013"/>
    </source>
</evidence>
<comment type="caution">
    <text evidence="1">The sequence shown here is derived from an EMBL/GenBank/DDBJ whole genome shotgun (WGS) entry which is preliminary data.</text>
</comment>
<dbReference type="Proteomes" id="UP000887013">
    <property type="component" value="Unassembled WGS sequence"/>
</dbReference>
<gene>
    <name evidence="1" type="ORF">NPIL_153631</name>
</gene>
<dbReference type="EMBL" id="BMAW01007109">
    <property type="protein sequence ID" value="GFT02386.1"/>
    <property type="molecule type" value="Genomic_DNA"/>
</dbReference>
<reference evidence="1" key="1">
    <citation type="submission" date="2020-08" db="EMBL/GenBank/DDBJ databases">
        <title>Multicomponent nature underlies the extraordinary mechanical properties of spider dragline silk.</title>
        <authorList>
            <person name="Kono N."/>
            <person name="Nakamura H."/>
            <person name="Mori M."/>
            <person name="Yoshida Y."/>
            <person name="Ohtoshi R."/>
            <person name="Malay A.D."/>
            <person name="Moran D.A.P."/>
            <person name="Tomita M."/>
            <person name="Numata K."/>
            <person name="Arakawa K."/>
        </authorList>
    </citation>
    <scope>NUCLEOTIDE SEQUENCE</scope>
</reference>
<accession>A0A8X6TFE6</accession>
<dbReference type="AlphaFoldDB" id="A0A8X6TFE6"/>
<name>A0A8X6TFE6_NEPPI</name>
<proteinExistence type="predicted"/>
<protein>
    <submittedName>
        <fullName evidence="1">Uncharacterized protein</fullName>
    </submittedName>
</protein>